<accession>A0ABP0F1I5</accession>
<reference evidence="9 10" key="1">
    <citation type="submission" date="2024-02" db="EMBL/GenBank/DDBJ databases">
        <authorList>
            <person name="Daric V."/>
            <person name="Darras S."/>
        </authorList>
    </citation>
    <scope>NUCLEOTIDE SEQUENCE [LARGE SCALE GENOMIC DNA]</scope>
</reference>
<keyword evidence="10" id="KW-1185">Reference proteome</keyword>
<dbReference type="SUPFAM" id="SSF54534">
    <property type="entry name" value="FKBP-like"/>
    <property type="match status" value="1"/>
</dbReference>
<dbReference type="InterPro" id="IPR001202">
    <property type="entry name" value="WW_dom"/>
</dbReference>
<dbReference type="PROSITE" id="PS50020">
    <property type="entry name" value="WW_DOMAIN_2"/>
    <property type="match status" value="1"/>
</dbReference>
<evidence type="ECO:0000256" key="4">
    <source>
        <dbReference type="PROSITE-ProRule" id="PRU00278"/>
    </source>
</evidence>
<dbReference type="InterPro" id="IPR036020">
    <property type="entry name" value="WW_dom_sf"/>
</dbReference>
<dbReference type="CDD" id="cd00201">
    <property type="entry name" value="WW"/>
    <property type="match status" value="1"/>
</dbReference>
<evidence type="ECO:0000313" key="9">
    <source>
        <dbReference type="EMBL" id="CAK8673291.1"/>
    </source>
</evidence>
<dbReference type="Pfam" id="PF00639">
    <property type="entry name" value="Rotamase"/>
    <property type="match status" value="1"/>
</dbReference>
<evidence type="ECO:0000256" key="3">
    <source>
        <dbReference type="ARBA" id="ARBA00023235"/>
    </source>
</evidence>
<dbReference type="PANTHER" id="PTHR10657">
    <property type="entry name" value="PEPTIDYL-PROLYL CIS-TRANS ISOMERASE"/>
    <property type="match status" value="1"/>
</dbReference>
<keyword evidence="2 4" id="KW-0697">Rotamase</keyword>
<name>A0ABP0F1I5_CLALP</name>
<evidence type="ECO:0000256" key="6">
    <source>
        <dbReference type="SAM" id="MobiDB-lite"/>
    </source>
</evidence>
<dbReference type="PANTHER" id="PTHR10657:SF4">
    <property type="entry name" value="PEPTIDYL-PROLYL CIS-TRANS ISOMERASE-RELATED"/>
    <property type="match status" value="1"/>
</dbReference>
<feature type="domain" description="WW" evidence="7">
    <location>
        <begin position="8"/>
        <end position="42"/>
    </location>
</feature>
<evidence type="ECO:0000256" key="1">
    <source>
        <dbReference type="ARBA" id="ARBA00000971"/>
    </source>
</evidence>
<evidence type="ECO:0000259" key="7">
    <source>
        <dbReference type="PROSITE" id="PS50020"/>
    </source>
</evidence>
<dbReference type="PROSITE" id="PS50198">
    <property type="entry name" value="PPIC_PPIASE_2"/>
    <property type="match status" value="1"/>
</dbReference>
<comment type="caution">
    <text evidence="9">The sequence shown here is derived from an EMBL/GenBank/DDBJ whole genome shotgun (WGS) entry which is preliminary data.</text>
</comment>
<dbReference type="EC" id="5.2.1.8" evidence="5"/>
<dbReference type="EMBL" id="CAWYQH010000002">
    <property type="protein sequence ID" value="CAK8673291.1"/>
    <property type="molecule type" value="Genomic_DNA"/>
</dbReference>
<feature type="domain" description="PpiC" evidence="8">
    <location>
        <begin position="50"/>
        <end position="161"/>
    </location>
</feature>
<comment type="catalytic activity">
    <reaction evidence="1 5">
        <text>[protein]-peptidylproline (omega=180) = [protein]-peptidylproline (omega=0)</text>
        <dbReference type="Rhea" id="RHEA:16237"/>
        <dbReference type="Rhea" id="RHEA-COMP:10747"/>
        <dbReference type="Rhea" id="RHEA-COMP:10748"/>
        <dbReference type="ChEBI" id="CHEBI:83833"/>
        <dbReference type="ChEBI" id="CHEBI:83834"/>
        <dbReference type="EC" id="5.2.1.8"/>
    </reaction>
</comment>
<dbReference type="InterPro" id="IPR046357">
    <property type="entry name" value="PPIase_dom_sf"/>
</dbReference>
<dbReference type="SUPFAM" id="SSF51045">
    <property type="entry name" value="WW domain"/>
    <property type="match status" value="1"/>
</dbReference>
<dbReference type="PROSITE" id="PS01096">
    <property type="entry name" value="PPIC_PPIASE_1"/>
    <property type="match status" value="1"/>
</dbReference>
<dbReference type="InterPro" id="IPR000297">
    <property type="entry name" value="PPIase_PpiC"/>
</dbReference>
<dbReference type="Gene3D" id="2.20.70.10">
    <property type="match status" value="1"/>
</dbReference>
<evidence type="ECO:0000313" key="10">
    <source>
        <dbReference type="Proteomes" id="UP001642483"/>
    </source>
</evidence>
<feature type="region of interest" description="Disordered" evidence="6">
    <location>
        <begin position="29"/>
        <end position="48"/>
    </location>
</feature>
<dbReference type="InterPro" id="IPR023058">
    <property type="entry name" value="PPIase_PpiC_CS"/>
</dbReference>
<dbReference type="Proteomes" id="UP001642483">
    <property type="component" value="Unassembled WGS sequence"/>
</dbReference>
<evidence type="ECO:0000259" key="8">
    <source>
        <dbReference type="PROSITE" id="PS50198"/>
    </source>
</evidence>
<evidence type="ECO:0000256" key="2">
    <source>
        <dbReference type="ARBA" id="ARBA00023110"/>
    </source>
</evidence>
<proteinExistence type="predicted"/>
<dbReference type="InterPro" id="IPR051370">
    <property type="entry name" value="PPIase_Pin1"/>
</dbReference>
<keyword evidence="3 4" id="KW-0413">Isomerase</keyword>
<dbReference type="Pfam" id="PF00397">
    <property type="entry name" value="WW"/>
    <property type="match status" value="1"/>
</dbReference>
<dbReference type="Gene3D" id="3.10.50.40">
    <property type="match status" value="1"/>
</dbReference>
<evidence type="ECO:0000256" key="5">
    <source>
        <dbReference type="RuleBase" id="RU363014"/>
    </source>
</evidence>
<dbReference type="SMART" id="SM00456">
    <property type="entry name" value="WW"/>
    <property type="match status" value="1"/>
</dbReference>
<sequence length="161" mass="18206">MSDGDAMSPLPDGWVKKESRSSGRAYYMNKYTQKTQWDRPTAPATKPEKAESVQCYHLLVKHRDVRRPSSWREENITRSKEEALEIIQGFHQRIVSGSAKFEDLARQYSDCSSAKRGGDLGSFTRGQMQKPFEDASFALHPGDLSGPIYTDSGIHLILRIV</sequence>
<feature type="region of interest" description="Disordered" evidence="6">
    <location>
        <begin position="1"/>
        <end position="21"/>
    </location>
</feature>
<dbReference type="PROSITE" id="PS01159">
    <property type="entry name" value="WW_DOMAIN_1"/>
    <property type="match status" value="1"/>
</dbReference>
<gene>
    <name evidence="9" type="ORF">CVLEPA_LOCUS3097</name>
</gene>
<protein>
    <recommendedName>
        <fullName evidence="5">Peptidyl-prolyl cis-trans isomerase</fullName>
        <ecNumber evidence="5">5.2.1.8</ecNumber>
    </recommendedName>
</protein>
<organism evidence="9 10">
    <name type="scientific">Clavelina lepadiformis</name>
    <name type="common">Light-bulb sea squirt</name>
    <name type="synonym">Ascidia lepadiformis</name>
    <dbReference type="NCBI Taxonomy" id="159417"/>
    <lineage>
        <taxon>Eukaryota</taxon>
        <taxon>Metazoa</taxon>
        <taxon>Chordata</taxon>
        <taxon>Tunicata</taxon>
        <taxon>Ascidiacea</taxon>
        <taxon>Aplousobranchia</taxon>
        <taxon>Clavelinidae</taxon>
        <taxon>Clavelina</taxon>
    </lineage>
</organism>